<dbReference type="Pfam" id="PF00926">
    <property type="entry name" value="DHBP_synthase"/>
    <property type="match status" value="1"/>
</dbReference>
<evidence type="ECO:0000256" key="3">
    <source>
        <dbReference type="ARBA" id="ARBA00022619"/>
    </source>
</evidence>
<gene>
    <name evidence="5" type="ORF">CTI12_AA008240</name>
</gene>
<keyword evidence="4" id="KW-0479">Metal-binding</keyword>
<evidence type="ECO:0000256" key="4">
    <source>
        <dbReference type="ARBA" id="ARBA00022723"/>
    </source>
</evidence>
<dbReference type="Proteomes" id="UP000245207">
    <property type="component" value="Unassembled WGS sequence"/>
</dbReference>
<evidence type="ECO:0000313" key="5">
    <source>
        <dbReference type="EMBL" id="PWA99440.1"/>
    </source>
</evidence>
<evidence type="ECO:0008006" key="7">
    <source>
        <dbReference type="Google" id="ProtNLM"/>
    </source>
</evidence>
<dbReference type="OrthoDB" id="60371at2759"/>
<dbReference type="PANTHER" id="PTHR21327:SF48">
    <property type="entry name" value="BIFUNCTIONAL RIBOFLAVIN BIOSYNTHESIS PROTEIN RIBA 1, CHLOROPLASTIC"/>
    <property type="match status" value="1"/>
</dbReference>
<name>A0A2U1QN56_ARTAN</name>
<dbReference type="STRING" id="35608.A0A2U1QN56"/>
<dbReference type="UniPathway" id="UPA00275"/>
<evidence type="ECO:0000256" key="1">
    <source>
        <dbReference type="ARBA" id="ARBA00005104"/>
    </source>
</evidence>
<comment type="similarity">
    <text evidence="2">In the C-terminal section; belongs to the GTP cyclohydrolase II family.</text>
</comment>
<proteinExistence type="inferred from homology"/>
<comment type="caution">
    <text evidence="5">The sequence shown here is derived from an EMBL/GenBank/DDBJ whole genome shotgun (WGS) entry which is preliminary data.</text>
</comment>
<dbReference type="SUPFAM" id="SSF55821">
    <property type="entry name" value="YrdC/RibB"/>
    <property type="match status" value="1"/>
</dbReference>
<dbReference type="GO" id="GO:0046872">
    <property type="term" value="F:metal ion binding"/>
    <property type="evidence" value="ECO:0007669"/>
    <property type="project" value="UniProtKB-KW"/>
</dbReference>
<reference evidence="5 6" key="1">
    <citation type="journal article" date="2018" name="Mol. Plant">
        <title>The genome of Artemisia annua provides insight into the evolution of Asteraceae family and artemisinin biosynthesis.</title>
        <authorList>
            <person name="Shen Q."/>
            <person name="Zhang L."/>
            <person name="Liao Z."/>
            <person name="Wang S."/>
            <person name="Yan T."/>
            <person name="Shi P."/>
            <person name="Liu M."/>
            <person name="Fu X."/>
            <person name="Pan Q."/>
            <person name="Wang Y."/>
            <person name="Lv Z."/>
            <person name="Lu X."/>
            <person name="Zhang F."/>
            <person name="Jiang W."/>
            <person name="Ma Y."/>
            <person name="Chen M."/>
            <person name="Hao X."/>
            <person name="Li L."/>
            <person name="Tang Y."/>
            <person name="Lv G."/>
            <person name="Zhou Y."/>
            <person name="Sun X."/>
            <person name="Brodelius P.E."/>
            <person name="Rose J.K.C."/>
            <person name="Tang K."/>
        </authorList>
    </citation>
    <scope>NUCLEOTIDE SEQUENCE [LARGE SCALE GENOMIC DNA]</scope>
    <source>
        <strain evidence="6">cv. Huhao1</strain>
        <tissue evidence="5">Leaf</tissue>
    </source>
</reference>
<comment type="pathway">
    <text evidence="1">Cofactor biosynthesis; riboflavin biosynthesis.</text>
</comment>
<accession>A0A2U1QN56</accession>
<dbReference type="GO" id="GO:0008686">
    <property type="term" value="F:3,4-dihydroxy-2-butanone-4-phosphate synthase activity"/>
    <property type="evidence" value="ECO:0007669"/>
    <property type="project" value="InterPro"/>
</dbReference>
<dbReference type="GO" id="GO:0009231">
    <property type="term" value="P:riboflavin biosynthetic process"/>
    <property type="evidence" value="ECO:0007669"/>
    <property type="project" value="UniProtKB-UniPathway"/>
</dbReference>
<keyword evidence="3" id="KW-0686">Riboflavin biosynthesis</keyword>
<dbReference type="Gene3D" id="3.90.870.10">
    <property type="entry name" value="DHBP synthase"/>
    <property type="match status" value="1"/>
</dbReference>
<organism evidence="5 6">
    <name type="scientific">Artemisia annua</name>
    <name type="common">Sweet wormwood</name>
    <dbReference type="NCBI Taxonomy" id="35608"/>
    <lineage>
        <taxon>Eukaryota</taxon>
        <taxon>Viridiplantae</taxon>
        <taxon>Streptophyta</taxon>
        <taxon>Embryophyta</taxon>
        <taxon>Tracheophyta</taxon>
        <taxon>Spermatophyta</taxon>
        <taxon>Magnoliopsida</taxon>
        <taxon>eudicotyledons</taxon>
        <taxon>Gunneridae</taxon>
        <taxon>Pentapetalae</taxon>
        <taxon>asterids</taxon>
        <taxon>campanulids</taxon>
        <taxon>Asterales</taxon>
        <taxon>Asteraceae</taxon>
        <taxon>Asteroideae</taxon>
        <taxon>Anthemideae</taxon>
        <taxon>Artemisiinae</taxon>
        <taxon>Artemisia</taxon>
    </lineage>
</organism>
<dbReference type="GO" id="GO:0009507">
    <property type="term" value="C:chloroplast"/>
    <property type="evidence" value="ECO:0007669"/>
    <property type="project" value="TreeGrafter"/>
</dbReference>
<dbReference type="InterPro" id="IPR017945">
    <property type="entry name" value="DHBP_synth_RibB-like_a/b_dom"/>
</dbReference>
<sequence length="92" mass="10154">MMSVERSFEAWEEVQHYEVTVFFVKHGTGIVCDAKHGISTGVSGSDRATTIKAIASKDSNPDYFNRPGHIFPLKYREGGVLKQVGHTEASVI</sequence>
<dbReference type="InterPro" id="IPR000422">
    <property type="entry name" value="DHBP_synthase_RibB"/>
</dbReference>
<evidence type="ECO:0000313" key="6">
    <source>
        <dbReference type="Proteomes" id="UP000245207"/>
    </source>
</evidence>
<dbReference type="PANTHER" id="PTHR21327">
    <property type="entry name" value="GTP CYCLOHYDROLASE II-RELATED"/>
    <property type="match status" value="1"/>
</dbReference>
<keyword evidence="6" id="KW-1185">Reference proteome</keyword>
<dbReference type="EMBL" id="PKPP01000020">
    <property type="protein sequence ID" value="PWA99440.1"/>
    <property type="molecule type" value="Genomic_DNA"/>
</dbReference>
<evidence type="ECO:0000256" key="2">
    <source>
        <dbReference type="ARBA" id="ARBA00008976"/>
    </source>
</evidence>
<protein>
    <recommendedName>
        <fullName evidence="7">3,4-dihydroxy-2-butanone-4-phosphate synthase</fullName>
    </recommendedName>
</protein>
<dbReference type="AlphaFoldDB" id="A0A2U1QN56"/>